<proteinExistence type="predicted"/>
<reference evidence="1" key="1">
    <citation type="submission" date="2014-09" db="EMBL/GenBank/DDBJ databases">
        <authorList>
            <person name="Magalhaes I.L.F."/>
            <person name="Oliveira U."/>
            <person name="Santos F.R."/>
            <person name="Vidigal T.H.D.A."/>
            <person name="Brescovit A.D."/>
            <person name="Santos A.J."/>
        </authorList>
    </citation>
    <scope>NUCLEOTIDE SEQUENCE</scope>
    <source>
        <tissue evidence="1">Shoot tissue taken approximately 20 cm above the soil surface</tissue>
    </source>
</reference>
<evidence type="ECO:0000313" key="1">
    <source>
        <dbReference type="EMBL" id="JAD40986.1"/>
    </source>
</evidence>
<dbReference type="EMBL" id="GBRH01256909">
    <property type="protein sequence ID" value="JAD40986.1"/>
    <property type="molecule type" value="Transcribed_RNA"/>
</dbReference>
<reference evidence="1" key="2">
    <citation type="journal article" date="2015" name="Data Brief">
        <title>Shoot transcriptome of the giant reed, Arundo donax.</title>
        <authorList>
            <person name="Barrero R.A."/>
            <person name="Guerrero F.D."/>
            <person name="Moolhuijzen P."/>
            <person name="Goolsby J.A."/>
            <person name="Tidwell J."/>
            <person name="Bellgard S.E."/>
            <person name="Bellgard M.I."/>
        </authorList>
    </citation>
    <scope>NUCLEOTIDE SEQUENCE</scope>
    <source>
        <tissue evidence="1">Shoot tissue taken approximately 20 cm above the soil surface</tissue>
    </source>
</reference>
<accession>A0A0A8ZQB5</accession>
<dbReference type="AlphaFoldDB" id="A0A0A8ZQB5"/>
<organism evidence="1">
    <name type="scientific">Arundo donax</name>
    <name type="common">Giant reed</name>
    <name type="synonym">Donax arundinaceus</name>
    <dbReference type="NCBI Taxonomy" id="35708"/>
    <lineage>
        <taxon>Eukaryota</taxon>
        <taxon>Viridiplantae</taxon>
        <taxon>Streptophyta</taxon>
        <taxon>Embryophyta</taxon>
        <taxon>Tracheophyta</taxon>
        <taxon>Spermatophyta</taxon>
        <taxon>Magnoliopsida</taxon>
        <taxon>Liliopsida</taxon>
        <taxon>Poales</taxon>
        <taxon>Poaceae</taxon>
        <taxon>PACMAD clade</taxon>
        <taxon>Arundinoideae</taxon>
        <taxon>Arundineae</taxon>
        <taxon>Arundo</taxon>
    </lineage>
</organism>
<name>A0A0A8ZQB5_ARUDO</name>
<protein>
    <submittedName>
        <fullName evidence="1">Uncharacterized protein</fullName>
    </submittedName>
</protein>
<sequence>MLEPNIHSFLLMQYKVTVFMVSPTYIAPGDKNTRRPAATPKLK</sequence>